<name>A0A1S1PJ00_9ACTN</name>
<feature type="region of interest" description="Disordered" evidence="1">
    <location>
        <begin position="47"/>
        <end position="86"/>
    </location>
</feature>
<proteinExistence type="predicted"/>
<reference evidence="3" key="1">
    <citation type="submission" date="2016-07" db="EMBL/GenBank/DDBJ databases">
        <title>Frankia sp. NRRL B-16219 Genome sequencing.</title>
        <authorList>
            <person name="Ghodhbane-Gtari F."/>
            <person name="Swanson E."/>
            <person name="Gueddou A."/>
            <person name="Louati M."/>
            <person name="Nouioui I."/>
            <person name="Hezbri K."/>
            <person name="Abebe-Akele F."/>
            <person name="Simpson S."/>
            <person name="Morris K."/>
            <person name="Thomas K."/>
            <person name="Gtari M."/>
            <person name="Tisa L.S."/>
        </authorList>
    </citation>
    <scope>NUCLEOTIDE SEQUENCE [LARGE SCALE GENOMIC DNA]</scope>
    <source>
        <strain evidence="3">NRRL B-16219</strain>
    </source>
</reference>
<accession>A0A1S1PJ00</accession>
<evidence type="ECO:0000313" key="3">
    <source>
        <dbReference type="Proteomes" id="UP000179769"/>
    </source>
</evidence>
<evidence type="ECO:0000313" key="2">
    <source>
        <dbReference type="EMBL" id="OHV22848.1"/>
    </source>
</evidence>
<keyword evidence="3" id="KW-1185">Reference proteome</keyword>
<gene>
    <name evidence="2" type="ORF">BBK14_24970</name>
</gene>
<dbReference type="OrthoDB" id="3214978at2"/>
<dbReference type="AlphaFoldDB" id="A0A1S1PJ00"/>
<sequence length="86" mass="9246">MAGTLGGVCGPGSSDLLATLADGLDERERDETLQIITRRLNAERAAAVGGQRDRQVDVGTRSRAARTRRGPRPAVRTTRPRDDAHP</sequence>
<dbReference type="Proteomes" id="UP000179769">
    <property type="component" value="Unassembled WGS sequence"/>
</dbReference>
<evidence type="ECO:0000256" key="1">
    <source>
        <dbReference type="SAM" id="MobiDB-lite"/>
    </source>
</evidence>
<dbReference type="EMBL" id="MAXA01000243">
    <property type="protein sequence ID" value="OHV22848.1"/>
    <property type="molecule type" value="Genomic_DNA"/>
</dbReference>
<protein>
    <submittedName>
        <fullName evidence="2">Uncharacterized protein</fullName>
    </submittedName>
</protein>
<organism evidence="2 3">
    <name type="scientific">Parafrankia soli</name>
    <dbReference type="NCBI Taxonomy" id="2599596"/>
    <lineage>
        <taxon>Bacteria</taxon>
        <taxon>Bacillati</taxon>
        <taxon>Actinomycetota</taxon>
        <taxon>Actinomycetes</taxon>
        <taxon>Frankiales</taxon>
        <taxon>Frankiaceae</taxon>
        <taxon>Parafrankia</taxon>
    </lineage>
</organism>
<dbReference type="RefSeq" id="WP_071065961.1">
    <property type="nucleotide sequence ID" value="NZ_MAXA01000243.1"/>
</dbReference>
<comment type="caution">
    <text evidence="2">The sequence shown here is derived from an EMBL/GenBank/DDBJ whole genome shotgun (WGS) entry which is preliminary data.</text>
</comment>